<dbReference type="EMBL" id="FNAN01000008">
    <property type="protein sequence ID" value="SDF05416.1"/>
    <property type="molecule type" value="Genomic_DNA"/>
</dbReference>
<dbReference type="SMART" id="SM00712">
    <property type="entry name" value="PUR"/>
    <property type="match status" value="1"/>
</dbReference>
<evidence type="ECO:0008006" key="5">
    <source>
        <dbReference type="Google" id="ProtNLM"/>
    </source>
</evidence>
<comment type="similarity">
    <text evidence="1">Belongs to the PUR DNA-binding protein family.</text>
</comment>
<dbReference type="GO" id="GO:0000977">
    <property type="term" value="F:RNA polymerase II transcription regulatory region sequence-specific DNA binding"/>
    <property type="evidence" value="ECO:0007669"/>
    <property type="project" value="InterPro"/>
</dbReference>
<accession>A0A1G7HYS7</accession>
<evidence type="ECO:0000313" key="3">
    <source>
        <dbReference type="EMBL" id="SDF05416.1"/>
    </source>
</evidence>
<dbReference type="GO" id="GO:0032422">
    <property type="term" value="F:purine-rich negative regulatory element binding"/>
    <property type="evidence" value="ECO:0007669"/>
    <property type="project" value="InterPro"/>
</dbReference>
<dbReference type="InterPro" id="IPR006628">
    <property type="entry name" value="PUR-bd_fam"/>
</dbReference>
<dbReference type="RefSeq" id="WP_019942161.1">
    <property type="nucleotide sequence ID" value="NZ_FNAN01000008.1"/>
</dbReference>
<dbReference type="Gene3D" id="3.10.450.700">
    <property type="match status" value="1"/>
</dbReference>
<name>A0A1G7HYS7_9BACT</name>
<sequence length="115" mass="13793">METYLKLNIVEDREQIYSKRVRAGKRTYFFDVRSTRSNDYYLTITESRRHPQGDGFTYEKHKMFLYKEDFDKFVEALKEAVDHVKTELMPEVDFSQFESKGDEVDVVGESDLKWD</sequence>
<organism evidence="3 4">
    <name type="scientific">Dyadobacter soli</name>
    <dbReference type="NCBI Taxonomy" id="659014"/>
    <lineage>
        <taxon>Bacteria</taxon>
        <taxon>Pseudomonadati</taxon>
        <taxon>Bacteroidota</taxon>
        <taxon>Cytophagia</taxon>
        <taxon>Cytophagales</taxon>
        <taxon>Spirosomataceae</taxon>
        <taxon>Dyadobacter</taxon>
    </lineage>
</organism>
<dbReference type="Proteomes" id="UP000198748">
    <property type="component" value="Unassembled WGS sequence"/>
</dbReference>
<keyword evidence="4" id="KW-1185">Reference proteome</keyword>
<evidence type="ECO:0000313" key="4">
    <source>
        <dbReference type="Proteomes" id="UP000198748"/>
    </source>
</evidence>
<dbReference type="AlphaFoldDB" id="A0A1G7HYS7"/>
<proteinExistence type="inferred from homology"/>
<keyword evidence="2" id="KW-0238">DNA-binding</keyword>
<evidence type="ECO:0000256" key="1">
    <source>
        <dbReference type="ARBA" id="ARBA00009251"/>
    </source>
</evidence>
<gene>
    <name evidence="3" type="ORF">SAMN04487996_108294</name>
</gene>
<dbReference type="OrthoDB" id="765973at2"/>
<dbReference type="STRING" id="659014.SAMN04487996_108294"/>
<protein>
    <recommendedName>
        <fullName evidence="5">DNA-binding protein</fullName>
    </recommendedName>
</protein>
<dbReference type="Pfam" id="PF11680">
    <property type="entry name" value="DUF3276"/>
    <property type="match status" value="1"/>
</dbReference>
<evidence type="ECO:0000256" key="2">
    <source>
        <dbReference type="ARBA" id="ARBA00023125"/>
    </source>
</evidence>
<reference evidence="4" key="1">
    <citation type="submission" date="2016-10" db="EMBL/GenBank/DDBJ databases">
        <authorList>
            <person name="Varghese N."/>
            <person name="Submissions S."/>
        </authorList>
    </citation>
    <scope>NUCLEOTIDE SEQUENCE [LARGE SCALE GENOMIC DNA]</scope>
    <source>
        <strain evidence="4">DSM 25329</strain>
    </source>
</reference>